<protein>
    <submittedName>
        <fullName evidence="1">Uncharacterized protein</fullName>
    </submittedName>
</protein>
<sequence length="99" mass="11496">MLRLQSYRLRTTTTTKILSPGVSCTFHKPFYCHQVQYTTPTPKESDFPPSSKSPHVEFYKFFGRPIAKVLLMSACTYQLAYLLWVNEETKERKADKVGE</sequence>
<gene>
    <name evidence="1" type="ORF">OnM2_096041</name>
</gene>
<dbReference type="Proteomes" id="UP000286134">
    <property type="component" value="Unassembled WGS sequence"/>
</dbReference>
<evidence type="ECO:0000313" key="2">
    <source>
        <dbReference type="Proteomes" id="UP000286134"/>
    </source>
</evidence>
<proteinExistence type="predicted"/>
<evidence type="ECO:0000313" key="1">
    <source>
        <dbReference type="EMBL" id="RKF54553.1"/>
    </source>
</evidence>
<reference evidence="1 2" key="1">
    <citation type="journal article" date="2018" name="BMC Genomics">
        <title>Comparative genome analyses reveal sequence features reflecting distinct modes of host-adaptation between dicot and monocot powdery mildew.</title>
        <authorList>
            <person name="Wu Y."/>
            <person name="Ma X."/>
            <person name="Pan Z."/>
            <person name="Kale S.D."/>
            <person name="Song Y."/>
            <person name="King H."/>
            <person name="Zhang Q."/>
            <person name="Presley C."/>
            <person name="Deng X."/>
            <person name="Wei C.I."/>
            <person name="Xiao S."/>
        </authorList>
    </citation>
    <scope>NUCLEOTIDE SEQUENCE [LARGE SCALE GENOMIC DNA]</scope>
    <source>
        <strain evidence="1">UMSG2</strain>
    </source>
</reference>
<organism evidence="1 2">
    <name type="scientific">Erysiphe neolycopersici</name>
    <dbReference type="NCBI Taxonomy" id="212602"/>
    <lineage>
        <taxon>Eukaryota</taxon>
        <taxon>Fungi</taxon>
        <taxon>Dikarya</taxon>
        <taxon>Ascomycota</taxon>
        <taxon>Pezizomycotina</taxon>
        <taxon>Leotiomycetes</taxon>
        <taxon>Erysiphales</taxon>
        <taxon>Erysiphaceae</taxon>
        <taxon>Erysiphe</taxon>
    </lineage>
</organism>
<accession>A0A420HAX4</accession>
<name>A0A420HAX4_9PEZI</name>
<dbReference type="OrthoDB" id="2120024at2759"/>
<comment type="caution">
    <text evidence="1">The sequence shown here is derived from an EMBL/GenBank/DDBJ whole genome shotgun (WGS) entry which is preliminary data.</text>
</comment>
<dbReference type="AlphaFoldDB" id="A0A420HAX4"/>
<keyword evidence="2" id="KW-1185">Reference proteome</keyword>
<dbReference type="EMBL" id="MCFK01009661">
    <property type="protein sequence ID" value="RKF54553.1"/>
    <property type="molecule type" value="Genomic_DNA"/>
</dbReference>